<evidence type="ECO:0000259" key="3">
    <source>
        <dbReference type="Pfam" id="PF26607"/>
    </source>
</evidence>
<protein>
    <recommendedName>
        <fullName evidence="6">Tachylectin</fullName>
    </recommendedName>
</protein>
<name>A0A8J3BVM6_9ACTN</name>
<comment type="caution">
    <text evidence="4">The sequence shown here is derived from an EMBL/GenBank/DDBJ whole genome shotgun (WGS) entry which is preliminary data.</text>
</comment>
<reference evidence="4" key="1">
    <citation type="journal article" date="2014" name="Int. J. Syst. Evol. Microbiol.">
        <title>Complete genome sequence of Corynebacterium casei LMG S-19264T (=DSM 44701T), isolated from a smear-ripened cheese.</title>
        <authorList>
            <consortium name="US DOE Joint Genome Institute (JGI-PGF)"/>
            <person name="Walter F."/>
            <person name="Albersmeier A."/>
            <person name="Kalinowski J."/>
            <person name="Ruckert C."/>
        </authorList>
    </citation>
    <scope>NUCLEOTIDE SEQUENCE</scope>
    <source>
        <strain evidence="4">JCM 3091</strain>
    </source>
</reference>
<proteinExistence type="predicted"/>
<feature type="domain" description="Tachylectin 2" evidence="2">
    <location>
        <begin position="47"/>
        <end position="241"/>
    </location>
</feature>
<organism evidence="4 5">
    <name type="scientific">Pilimelia terevasa</name>
    <dbReference type="NCBI Taxonomy" id="53372"/>
    <lineage>
        <taxon>Bacteria</taxon>
        <taxon>Bacillati</taxon>
        <taxon>Actinomycetota</taxon>
        <taxon>Actinomycetes</taxon>
        <taxon>Micromonosporales</taxon>
        <taxon>Micromonosporaceae</taxon>
        <taxon>Pilimelia</taxon>
    </lineage>
</organism>
<evidence type="ECO:0000256" key="1">
    <source>
        <dbReference type="SAM" id="MobiDB-lite"/>
    </source>
</evidence>
<dbReference type="EMBL" id="BMQC01000017">
    <property type="protein sequence ID" value="GGK40387.1"/>
    <property type="molecule type" value="Genomic_DNA"/>
</dbReference>
<sequence length="665" mass="72295">MATTVAVNAGPPGSAATGLRSPEPPKCSGNAIFFGQVDKTLATWKRTAPGGSSAGKWEVEKKVIGTSGWDRFEKVFAGPEGRIYAIDSNGNDAERGLWRYRWTGSTWDTSLGGRAAYRMSDSFTLFGNKDYRNRITVDESGDIYAQDNDGRLKLYRFDEGARTWAINGQLVDIHFGNFNLITSGGPGIIYTRSGANRLYRYRYDVTSQRWLKDLDVNYKGLGNLSSLIPVGGGNFYGVLNKEVEKHPAGSLVHFQVHEPKFDQPVKYTYLGGDFTKVPNFAANPATCRVQSSHTPAPVLLPAESAAPVSALETPQLGTPLGSIDITYSEQVTGLRHCRVISGGDQPTACPVLSVENGGADVAFTGQPAIAVNGRRLVQILGHSRADGHYWLATQSEAGSPSWRLRDFGGRLKGRPEVVAHPNGALTYLSIDVEGALWFRKQDGRDGEFIGWMKARDTSRFAVTPTAAAIDDDTLLLIGQDVSGNLISGEMKRNDPWTVTWTSLGAGTFAGEPSIVRLPGKRFRLFARTTEGDIVTQANDVDKPFPRDWSPVGEMAAAGAPVAIMDIANSRFAVLARGPENRVYLSYETATGSGEWAPWVPLRLVGGEMPDAAATELAITPVTVGADPRWSVVYRNQNGALRVIERRFTSRTAEPSFVMREVPAIR</sequence>
<dbReference type="InterPro" id="IPR036813">
    <property type="entry name" value="Tachylectin2_sf"/>
</dbReference>
<dbReference type="Gene3D" id="2.115.10.10">
    <property type="entry name" value="Tachylectin 2"/>
    <property type="match status" value="1"/>
</dbReference>
<accession>A0A8J3BVM6</accession>
<dbReference type="SUPFAM" id="SSF50934">
    <property type="entry name" value="Tachylectin-2"/>
    <property type="match status" value="1"/>
</dbReference>
<evidence type="ECO:0000313" key="5">
    <source>
        <dbReference type="Proteomes" id="UP000662200"/>
    </source>
</evidence>
<dbReference type="AlphaFoldDB" id="A0A8J3BVM6"/>
<keyword evidence="5" id="KW-1185">Reference proteome</keyword>
<gene>
    <name evidence="4" type="ORF">GCM10010124_36430</name>
</gene>
<evidence type="ECO:0000259" key="2">
    <source>
        <dbReference type="Pfam" id="PF14517"/>
    </source>
</evidence>
<dbReference type="InterPro" id="IPR023294">
    <property type="entry name" value="Tachylectin2"/>
</dbReference>
<evidence type="ECO:0008006" key="6">
    <source>
        <dbReference type="Google" id="ProtNLM"/>
    </source>
</evidence>
<evidence type="ECO:0000313" key="4">
    <source>
        <dbReference type="EMBL" id="GGK40387.1"/>
    </source>
</evidence>
<feature type="domain" description="PLL-like beta propeller" evidence="3">
    <location>
        <begin position="363"/>
        <end position="607"/>
    </location>
</feature>
<dbReference type="Pfam" id="PF14517">
    <property type="entry name" value="Tachylectin"/>
    <property type="match status" value="1"/>
</dbReference>
<dbReference type="Proteomes" id="UP000662200">
    <property type="component" value="Unassembled WGS sequence"/>
</dbReference>
<dbReference type="Pfam" id="PF26607">
    <property type="entry name" value="DUF8189"/>
    <property type="match status" value="1"/>
</dbReference>
<dbReference type="InterPro" id="IPR058502">
    <property type="entry name" value="PLL-like_beta-prop"/>
</dbReference>
<feature type="region of interest" description="Disordered" evidence="1">
    <location>
        <begin position="1"/>
        <end position="23"/>
    </location>
</feature>
<dbReference type="Gene3D" id="2.120.10.70">
    <property type="entry name" value="Fucose-specific lectin"/>
    <property type="match status" value="1"/>
</dbReference>
<reference evidence="4" key="2">
    <citation type="submission" date="2020-09" db="EMBL/GenBank/DDBJ databases">
        <authorList>
            <person name="Sun Q."/>
            <person name="Ohkuma M."/>
        </authorList>
    </citation>
    <scope>NUCLEOTIDE SEQUENCE</scope>
    <source>
        <strain evidence="4">JCM 3091</strain>
    </source>
</reference>
<dbReference type="SUPFAM" id="SSF89372">
    <property type="entry name" value="Fucose-specific lectin"/>
    <property type="match status" value="1"/>
</dbReference>